<dbReference type="EMBL" id="CP000386">
    <property type="protein sequence ID" value="ABG04625.1"/>
    <property type="molecule type" value="Genomic_DNA"/>
</dbReference>
<dbReference type="GO" id="GO:0016787">
    <property type="term" value="F:hydrolase activity"/>
    <property type="evidence" value="ECO:0007669"/>
    <property type="project" value="UniProtKB-KW"/>
</dbReference>
<organism evidence="4 5">
    <name type="scientific">Rubrobacter xylanophilus (strain DSM 9941 / JCM 11954 / NBRC 16129 / PRD-1)</name>
    <dbReference type="NCBI Taxonomy" id="266117"/>
    <lineage>
        <taxon>Bacteria</taxon>
        <taxon>Bacillati</taxon>
        <taxon>Actinomycetota</taxon>
        <taxon>Rubrobacteria</taxon>
        <taxon>Rubrobacterales</taxon>
        <taxon>Rubrobacteraceae</taxon>
        <taxon>Rubrobacter</taxon>
    </lineage>
</organism>
<name>Q1AVF3_RUBXD</name>
<dbReference type="STRING" id="266117.Rxyl_1664"/>
<proteinExistence type="predicted"/>
<evidence type="ECO:0000256" key="3">
    <source>
        <dbReference type="SAM" id="MobiDB-lite"/>
    </source>
</evidence>
<dbReference type="CDD" id="cd05830">
    <property type="entry name" value="Sortase_E"/>
    <property type="match status" value="1"/>
</dbReference>
<dbReference type="InterPro" id="IPR023365">
    <property type="entry name" value="Sortase_dom-sf"/>
</dbReference>
<dbReference type="Gene3D" id="2.40.260.10">
    <property type="entry name" value="Sortase"/>
    <property type="match status" value="1"/>
</dbReference>
<dbReference type="NCBIfam" id="TIGR01076">
    <property type="entry name" value="sortase_fam"/>
    <property type="match status" value="1"/>
</dbReference>
<dbReference type="eggNOG" id="COG3764">
    <property type="taxonomic scope" value="Bacteria"/>
</dbReference>
<dbReference type="PhylomeDB" id="Q1AVF3"/>
<gene>
    <name evidence="4" type="ordered locus">Rxyl_1664</name>
</gene>
<dbReference type="Pfam" id="PF04203">
    <property type="entry name" value="Sortase"/>
    <property type="match status" value="1"/>
</dbReference>
<evidence type="ECO:0000256" key="1">
    <source>
        <dbReference type="ARBA" id="ARBA00022801"/>
    </source>
</evidence>
<dbReference type="RefSeq" id="WP_011564642.1">
    <property type="nucleotide sequence ID" value="NC_008148.1"/>
</dbReference>
<keyword evidence="5" id="KW-1185">Reference proteome</keyword>
<evidence type="ECO:0000313" key="4">
    <source>
        <dbReference type="EMBL" id="ABG04625.1"/>
    </source>
</evidence>
<evidence type="ECO:0000256" key="2">
    <source>
        <dbReference type="PIRSR" id="PIRSR605754-1"/>
    </source>
</evidence>
<sequence length="267" mass="28368">MLAIRSAARRGGALALLLLFCLLLWGCGGAARGPGGGHGSAESPSPKPAEATAGEAAHSPGGRRVEALLPEEVLSEEELEREAPGYRDWYRPAGEKVRPVSGAGGSSAGAIPAVRPFNFGRDPGGPKDKTLYLTVPKIGLSRVPVYNSTSEEDLRRSAVHVPATGFPWQEGANVFIAGHRLGYAGTGSHLVFYDLPRLEPGDEIILEDATGGRYVYRVFRELTVGPENVEVMNPVEGRSVVSLQTCTLPDYSERIIVQGELVGEKPA</sequence>
<keyword evidence="1" id="KW-0378">Hydrolase</keyword>
<dbReference type="InterPro" id="IPR042003">
    <property type="entry name" value="Sortase_E"/>
</dbReference>
<accession>Q1AVF3</accession>
<dbReference type="HOGENOM" id="CLU_1041634_0_0_11"/>
<dbReference type="SUPFAM" id="SSF63817">
    <property type="entry name" value="Sortase"/>
    <property type="match status" value="1"/>
</dbReference>
<dbReference type="InterPro" id="IPR005754">
    <property type="entry name" value="Sortase"/>
</dbReference>
<dbReference type="AlphaFoldDB" id="Q1AVF3"/>
<feature type="active site" description="Acyl-thioester intermediate" evidence="2">
    <location>
        <position position="246"/>
    </location>
</feature>
<evidence type="ECO:0000313" key="5">
    <source>
        <dbReference type="Proteomes" id="UP000006637"/>
    </source>
</evidence>
<protein>
    <submittedName>
        <fullName evidence="4">Peptidase C60, sortase A and B</fullName>
    </submittedName>
</protein>
<dbReference type="Proteomes" id="UP000006637">
    <property type="component" value="Chromosome"/>
</dbReference>
<reference evidence="4 5" key="1">
    <citation type="submission" date="2006-06" db="EMBL/GenBank/DDBJ databases">
        <title>Complete sequence of Rubrobacter xylanophilus DSM 9941.</title>
        <authorList>
            <consortium name="US DOE Joint Genome Institute"/>
            <person name="Copeland A."/>
            <person name="Lucas S."/>
            <person name="Lapidus A."/>
            <person name="Barry K."/>
            <person name="Detter J.C."/>
            <person name="Glavina del Rio T."/>
            <person name="Hammon N."/>
            <person name="Israni S."/>
            <person name="Dalin E."/>
            <person name="Tice H."/>
            <person name="Pitluck S."/>
            <person name="Munk A.C."/>
            <person name="Brettin T."/>
            <person name="Bruce D."/>
            <person name="Han C."/>
            <person name="Tapia R."/>
            <person name="Gilna P."/>
            <person name="Schmutz J."/>
            <person name="Larimer F."/>
            <person name="Land M."/>
            <person name="Hauser L."/>
            <person name="Kyrpides N."/>
            <person name="Lykidis A."/>
            <person name="da Costa M.S."/>
            <person name="Rainey F.A."/>
            <person name="Empadinhas N."/>
            <person name="Jolivet E."/>
            <person name="Battista J.R."/>
            <person name="Richardson P."/>
        </authorList>
    </citation>
    <scope>NUCLEOTIDE SEQUENCE [LARGE SCALE GENOMIC DNA]</scope>
    <source>
        <strain evidence="5">DSM 9941 / NBRC 16129 / PRD-1</strain>
    </source>
</reference>
<feature type="region of interest" description="Disordered" evidence="3">
    <location>
        <begin position="33"/>
        <end position="63"/>
    </location>
</feature>
<feature type="active site" description="Proton donor/acceptor" evidence="2">
    <location>
        <position position="179"/>
    </location>
</feature>
<dbReference type="KEGG" id="rxy:Rxyl_1664"/>